<gene>
    <name evidence="2" type="ORF">DYB26_009451</name>
</gene>
<dbReference type="EMBL" id="QUTF01014404">
    <property type="protein sequence ID" value="RHZ13195.1"/>
    <property type="molecule type" value="Genomic_DNA"/>
</dbReference>
<organism evidence="2 3">
    <name type="scientific">Aphanomyces astaci</name>
    <name type="common">Crayfish plague agent</name>
    <dbReference type="NCBI Taxonomy" id="112090"/>
    <lineage>
        <taxon>Eukaryota</taxon>
        <taxon>Sar</taxon>
        <taxon>Stramenopiles</taxon>
        <taxon>Oomycota</taxon>
        <taxon>Saprolegniomycetes</taxon>
        <taxon>Saprolegniales</taxon>
        <taxon>Verrucalvaceae</taxon>
        <taxon>Aphanomyces</taxon>
    </lineage>
</organism>
<reference evidence="2 3" key="1">
    <citation type="submission" date="2018-08" db="EMBL/GenBank/DDBJ databases">
        <title>Aphanomyces genome sequencing and annotation.</title>
        <authorList>
            <person name="Minardi D."/>
            <person name="Oidtmann B."/>
            <person name="Van Der Giezen M."/>
            <person name="Studholme D.J."/>
        </authorList>
    </citation>
    <scope>NUCLEOTIDE SEQUENCE [LARGE SCALE GENOMIC DNA]</scope>
    <source>
        <strain evidence="2 3">FDL457</strain>
    </source>
</reference>
<comment type="caution">
    <text evidence="2">The sequence shown here is derived from an EMBL/GenBank/DDBJ whole genome shotgun (WGS) entry which is preliminary data.</text>
</comment>
<evidence type="ECO:0000313" key="3">
    <source>
        <dbReference type="Proteomes" id="UP000286510"/>
    </source>
</evidence>
<sequence>MSSQDLTQLGAPRDGRVQTSPVRRDAVVTSEVNEPMRHEAECSFIGEHLLGPTVTQGVSVGDGSIPGVNLADLRVQLQVPHENAGRALVERTFGSAATACLAPTSLVNNEAVHTVHPSVMSLPERGMNQVQLKKTQIQLQDNTQDQTVDHNDDAKSKHATYAVDKTGKHTSKPKNSVKSVKFREEGGHAVADDDIARCEAVADAFYKSPDDMDGFIEDILLMPQSQVYELTIR</sequence>
<accession>A0A418EHD7</accession>
<proteinExistence type="predicted"/>
<protein>
    <submittedName>
        <fullName evidence="2">Uncharacterized protein</fullName>
    </submittedName>
</protein>
<dbReference type="Proteomes" id="UP000286510">
    <property type="component" value="Unassembled WGS sequence"/>
</dbReference>
<feature type="region of interest" description="Disordered" evidence="1">
    <location>
        <begin position="1"/>
        <end position="23"/>
    </location>
</feature>
<evidence type="ECO:0000256" key="1">
    <source>
        <dbReference type="SAM" id="MobiDB-lite"/>
    </source>
</evidence>
<evidence type="ECO:0000313" key="2">
    <source>
        <dbReference type="EMBL" id="RHZ13195.1"/>
    </source>
</evidence>
<dbReference type="AlphaFoldDB" id="A0A418EHD7"/>
<name>A0A418EHD7_APHAT</name>
<dbReference type="VEuPathDB" id="FungiDB:H257_11903"/>